<evidence type="ECO:0000256" key="5">
    <source>
        <dbReference type="ARBA" id="ARBA00022737"/>
    </source>
</evidence>
<feature type="transmembrane region" description="Helical" evidence="12">
    <location>
        <begin position="59"/>
        <end position="83"/>
    </location>
</feature>
<feature type="compositionally biased region" description="Low complexity" evidence="11">
    <location>
        <begin position="429"/>
        <end position="447"/>
    </location>
</feature>
<evidence type="ECO:0000256" key="7">
    <source>
        <dbReference type="ARBA" id="ARBA00023122"/>
    </source>
</evidence>
<dbReference type="SUPFAM" id="SSF56176">
    <property type="entry name" value="FAD-binding/transporter-associated domain-like"/>
    <property type="match status" value="1"/>
</dbReference>
<protein>
    <recommendedName>
        <fullName evidence="17">HlyC/CorC family transporter</fullName>
    </recommendedName>
</protein>
<keyword evidence="7 9" id="KW-0129">CBS domain</keyword>
<dbReference type="SUPFAM" id="SSF54631">
    <property type="entry name" value="CBS-domain pair"/>
    <property type="match status" value="1"/>
</dbReference>
<proteinExistence type="inferred from homology"/>
<dbReference type="CDD" id="cd04590">
    <property type="entry name" value="CBS_pair_CorC_HlyC_assoc"/>
    <property type="match status" value="1"/>
</dbReference>
<dbReference type="Pfam" id="PF00571">
    <property type="entry name" value="CBS"/>
    <property type="match status" value="2"/>
</dbReference>
<dbReference type="InterPro" id="IPR036318">
    <property type="entry name" value="FAD-bd_PCMH-like_sf"/>
</dbReference>
<keyword evidence="4 10" id="KW-0812">Transmembrane</keyword>
<keyword evidence="5" id="KW-0677">Repeat</keyword>
<dbReference type="Gene3D" id="3.30.465.10">
    <property type="match status" value="1"/>
</dbReference>
<dbReference type="PROSITE" id="PS51846">
    <property type="entry name" value="CNNM"/>
    <property type="match status" value="1"/>
</dbReference>
<evidence type="ECO:0000256" key="1">
    <source>
        <dbReference type="ARBA" id="ARBA00004651"/>
    </source>
</evidence>
<feature type="domain" description="CBS" evidence="13">
    <location>
        <begin position="207"/>
        <end position="266"/>
    </location>
</feature>
<keyword evidence="8 10" id="KW-0472">Membrane</keyword>
<evidence type="ECO:0000256" key="4">
    <source>
        <dbReference type="ARBA" id="ARBA00022692"/>
    </source>
</evidence>
<evidence type="ECO:0000256" key="9">
    <source>
        <dbReference type="PROSITE-ProRule" id="PRU00703"/>
    </source>
</evidence>
<dbReference type="SMART" id="SM00116">
    <property type="entry name" value="CBS"/>
    <property type="match status" value="2"/>
</dbReference>
<reference evidence="15 16" key="1">
    <citation type="journal article" date="2013" name="Front. Microbiol.">
        <title>The genome of Nitrospina gracilis illuminates the metabolism and evolution of the major marine nitrite oxidizer.</title>
        <authorList>
            <person name="Luecker S."/>
            <person name="Nowka B."/>
            <person name="Rattei T."/>
            <person name="Spieck E."/>
            <person name="and Daims H."/>
        </authorList>
    </citation>
    <scope>NUCLEOTIDE SEQUENCE [LARGE SCALE GENOMIC DNA]</scope>
    <source>
        <strain evidence="15 16">3/211</strain>
    </source>
</reference>
<feature type="domain" description="CNNM transmembrane" evidence="14">
    <location>
        <begin position="1"/>
        <end position="188"/>
    </location>
</feature>
<keyword evidence="6 10" id="KW-1133">Transmembrane helix</keyword>
<keyword evidence="3" id="KW-1003">Cell membrane</keyword>
<evidence type="ECO:0000256" key="11">
    <source>
        <dbReference type="SAM" id="MobiDB-lite"/>
    </source>
</evidence>
<comment type="caution">
    <text evidence="15">The sequence shown here is derived from an EMBL/GenBank/DDBJ whole genome shotgun (WGS) entry which is preliminary data.</text>
</comment>
<evidence type="ECO:0000256" key="2">
    <source>
        <dbReference type="ARBA" id="ARBA00006337"/>
    </source>
</evidence>
<dbReference type="RefSeq" id="WP_005009879.1">
    <property type="nucleotide sequence ID" value="NZ_HG422173.1"/>
</dbReference>
<evidence type="ECO:0008006" key="17">
    <source>
        <dbReference type="Google" id="ProtNLM"/>
    </source>
</evidence>
<evidence type="ECO:0000256" key="6">
    <source>
        <dbReference type="ARBA" id="ARBA00022989"/>
    </source>
</evidence>
<evidence type="ECO:0000256" key="3">
    <source>
        <dbReference type="ARBA" id="ARBA00022475"/>
    </source>
</evidence>
<evidence type="ECO:0000256" key="8">
    <source>
        <dbReference type="ARBA" id="ARBA00023136"/>
    </source>
</evidence>
<feature type="transmembrane region" description="Helical" evidence="12">
    <location>
        <begin position="131"/>
        <end position="151"/>
    </location>
</feature>
<evidence type="ECO:0000313" key="15">
    <source>
        <dbReference type="EMBL" id="CCQ91328.1"/>
    </source>
</evidence>
<dbReference type="GO" id="GO:0005886">
    <property type="term" value="C:plasma membrane"/>
    <property type="evidence" value="ECO:0007669"/>
    <property type="project" value="UniProtKB-SubCell"/>
</dbReference>
<dbReference type="InterPro" id="IPR044751">
    <property type="entry name" value="Ion_transp-like_CBS"/>
</dbReference>
<evidence type="ECO:0000259" key="13">
    <source>
        <dbReference type="PROSITE" id="PS51371"/>
    </source>
</evidence>
<dbReference type="SMART" id="SM01091">
    <property type="entry name" value="CorC_HlyC"/>
    <property type="match status" value="1"/>
</dbReference>
<gene>
    <name evidence="15" type="ORF">NITGR_620025</name>
</gene>
<dbReference type="PANTHER" id="PTHR22777">
    <property type="entry name" value="HEMOLYSIN-RELATED"/>
    <property type="match status" value="1"/>
</dbReference>
<dbReference type="AlphaFoldDB" id="M1Z022"/>
<dbReference type="HOGENOM" id="CLU_015237_4_1_0"/>
<evidence type="ECO:0000313" key="16">
    <source>
        <dbReference type="Proteomes" id="UP000011704"/>
    </source>
</evidence>
<dbReference type="STRING" id="1266370.NITGR_620025"/>
<feature type="transmembrane region" description="Helical" evidence="12">
    <location>
        <begin position="89"/>
        <end position="110"/>
    </location>
</feature>
<comment type="similarity">
    <text evidence="2">Belongs to the UPF0053 family.</text>
</comment>
<dbReference type="InterPro" id="IPR046342">
    <property type="entry name" value="CBS_dom_sf"/>
</dbReference>
<feature type="domain" description="CBS" evidence="13">
    <location>
        <begin position="269"/>
        <end position="326"/>
    </location>
</feature>
<feature type="transmembrane region" description="Helical" evidence="12">
    <location>
        <begin position="6"/>
        <end position="28"/>
    </location>
</feature>
<dbReference type="InterPro" id="IPR000644">
    <property type="entry name" value="CBS_dom"/>
</dbReference>
<name>M1Z022_NITG3</name>
<dbReference type="OrthoDB" id="9805314at2"/>
<dbReference type="FunFam" id="3.10.580.10:FF:000002">
    <property type="entry name" value="Magnesium/cobalt efflux protein CorC"/>
    <property type="match status" value="1"/>
</dbReference>
<dbReference type="EMBL" id="CAQJ01000069">
    <property type="protein sequence ID" value="CCQ91328.1"/>
    <property type="molecule type" value="Genomic_DNA"/>
</dbReference>
<dbReference type="Pfam" id="PF01595">
    <property type="entry name" value="CNNM"/>
    <property type="match status" value="1"/>
</dbReference>
<dbReference type="Gene3D" id="3.10.580.10">
    <property type="entry name" value="CBS-domain"/>
    <property type="match status" value="1"/>
</dbReference>
<feature type="region of interest" description="Disordered" evidence="11">
    <location>
        <begin position="415"/>
        <end position="476"/>
    </location>
</feature>
<evidence type="ECO:0000259" key="14">
    <source>
        <dbReference type="PROSITE" id="PS51846"/>
    </source>
</evidence>
<accession>M1Z022</accession>
<keyword evidence="16" id="KW-1185">Reference proteome</keyword>
<sequence>MDLGTTLLLVGVFILLEGFFSGCEIGMISVNRIRMEQLAGEGVRSARLINKLLQTPEQLFAITSLGTNVCVVSSTAVFTSYLVTTFGSWGDFLSMLIISPFILFAGEIIPKLIFQSRSDAIMSAMVYPLNIVGKILAPFNAMFTHINAFLYKKILRQSDVPGYTRVSREQIRHISHPESDTSELEPEERVMIHRIFNFSELTVEQCMVPLIQLYAISDTATVDEANKLAMESGFSRLPVFHERMFNLIGILNTFDLLTVPPDNSPITDLIRPAYYIPPNKKLDDLLKELQQRGLHLAIVVDEHGGCVGIITIEDLLEQIVGEIEDEYDEPPKYYEKYDEDGFLVQGDIEIAMLNEELELDLPEGNYETVAGLMIDRLEKIPVAGDQVIVQDCRLTVKEASKRKINSVILRKLPPDFDAETQNGEKAGNSQSGSAASKEKSSAVSNSAPSADPASMESDTPPKHNKPKKASFSSSRP</sequence>
<dbReference type="Proteomes" id="UP000011704">
    <property type="component" value="Unassembled WGS sequence"/>
</dbReference>
<dbReference type="GO" id="GO:0050660">
    <property type="term" value="F:flavin adenine dinucleotide binding"/>
    <property type="evidence" value="ECO:0007669"/>
    <property type="project" value="InterPro"/>
</dbReference>
<evidence type="ECO:0000256" key="10">
    <source>
        <dbReference type="PROSITE-ProRule" id="PRU01193"/>
    </source>
</evidence>
<dbReference type="InterPro" id="IPR016169">
    <property type="entry name" value="FAD-bd_PCMH_sub2"/>
</dbReference>
<organism evidence="15 16">
    <name type="scientific">Nitrospina gracilis (strain 3/211)</name>
    <dbReference type="NCBI Taxonomy" id="1266370"/>
    <lineage>
        <taxon>Bacteria</taxon>
        <taxon>Pseudomonadati</taxon>
        <taxon>Nitrospinota/Tectimicrobiota group</taxon>
        <taxon>Nitrospinota</taxon>
        <taxon>Nitrospinia</taxon>
        <taxon>Nitrospinales</taxon>
        <taxon>Nitrospinaceae</taxon>
        <taxon>Nitrospina</taxon>
    </lineage>
</organism>
<dbReference type="PANTHER" id="PTHR22777:SF32">
    <property type="entry name" value="UPF0053 INNER MEMBRANE PROTEIN YFJD"/>
    <property type="match status" value="1"/>
</dbReference>
<dbReference type="InterPro" id="IPR005170">
    <property type="entry name" value="Transptr-assoc_dom"/>
</dbReference>
<evidence type="ECO:0000256" key="12">
    <source>
        <dbReference type="SAM" id="Phobius"/>
    </source>
</evidence>
<dbReference type="PROSITE" id="PS51371">
    <property type="entry name" value="CBS"/>
    <property type="match status" value="2"/>
</dbReference>
<comment type="subcellular location">
    <subcellularLocation>
        <location evidence="1">Cell membrane</location>
        <topology evidence="1">Multi-pass membrane protein</topology>
    </subcellularLocation>
</comment>
<dbReference type="Pfam" id="PF03471">
    <property type="entry name" value="CorC_HlyC"/>
    <property type="match status" value="1"/>
</dbReference>
<dbReference type="InterPro" id="IPR002550">
    <property type="entry name" value="CNNM"/>
</dbReference>
<dbReference type="InParanoid" id="M1Z022"/>